<feature type="chain" id="PRO_5037995429" evidence="1">
    <location>
        <begin position="20"/>
        <end position="201"/>
    </location>
</feature>
<dbReference type="SUPFAM" id="SSF53955">
    <property type="entry name" value="Lysozyme-like"/>
    <property type="match status" value="1"/>
</dbReference>
<feature type="signal peptide" evidence="1">
    <location>
        <begin position="1"/>
        <end position="19"/>
    </location>
</feature>
<keyword evidence="1" id="KW-0732">Signal</keyword>
<dbReference type="Pfam" id="PF01464">
    <property type="entry name" value="SLT"/>
    <property type="match status" value="1"/>
</dbReference>
<dbReference type="EMBL" id="JAIOIV010000016">
    <property type="protein sequence ID" value="MBZ0154957.1"/>
    <property type="molecule type" value="Genomic_DNA"/>
</dbReference>
<protein>
    <submittedName>
        <fullName evidence="3">Transglycosylase SLT domain-containing protein</fullName>
    </submittedName>
</protein>
<dbReference type="AlphaFoldDB" id="A0A953J819"/>
<dbReference type="InterPro" id="IPR023346">
    <property type="entry name" value="Lysozyme-like_dom_sf"/>
</dbReference>
<dbReference type="Proteomes" id="UP000705867">
    <property type="component" value="Unassembled WGS sequence"/>
</dbReference>
<dbReference type="InterPro" id="IPR008258">
    <property type="entry name" value="Transglycosylase_SLT_dom_1"/>
</dbReference>
<sequence>MRLSLLALALLLIAIDTMAAVPQRAYRYFPVLKEEQGRIWPEGDICIIAEQIHHESGWKMDAVRREKSGVVSYGALQVLDRTFHELRKQHSAALQKVASPADLLQARWGIRAGILYDRHMWSLVSFAADTRERYAMMLSAYNGGYGWLLRDRKLTRAKGFDPDRWFGNVERFSERSGRNFIINRRYAREILDGAAQYNGLL</sequence>
<organism evidence="3 4">
    <name type="scientific">Candidatus Nitrobium versatile</name>
    <dbReference type="NCBI Taxonomy" id="2884831"/>
    <lineage>
        <taxon>Bacteria</taxon>
        <taxon>Pseudomonadati</taxon>
        <taxon>Nitrospirota</taxon>
        <taxon>Nitrospiria</taxon>
        <taxon>Nitrospirales</taxon>
        <taxon>Nitrospiraceae</taxon>
        <taxon>Candidatus Nitrobium</taxon>
    </lineage>
</organism>
<evidence type="ECO:0000313" key="3">
    <source>
        <dbReference type="EMBL" id="MBZ0154957.1"/>
    </source>
</evidence>
<name>A0A953J819_9BACT</name>
<evidence type="ECO:0000313" key="4">
    <source>
        <dbReference type="Proteomes" id="UP000705867"/>
    </source>
</evidence>
<evidence type="ECO:0000259" key="2">
    <source>
        <dbReference type="Pfam" id="PF01464"/>
    </source>
</evidence>
<gene>
    <name evidence="3" type="ORF">K8I29_01930</name>
</gene>
<reference evidence="3" key="2">
    <citation type="submission" date="2021-08" db="EMBL/GenBank/DDBJ databases">
        <authorList>
            <person name="Dalcin Martins P."/>
        </authorList>
    </citation>
    <scope>NUCLEOTIDE SEQUENCE</scope>
    <source>
        <strain evidence="3">MAG_39</strain>
    </source>
</reference>
<comment type="caution">
    <text evidence="3">The sequence shown here is derived from an EMBL/GenBank/DDBJ whole genome shotgun (WGS) entry which is preliminary data.</text>
</comment>
<evidence type="ECO:0000256" key="1">
    <source>
        <dbReference type="SAM" id="SignalP"/>
    </source>
</evidence>
<accession>A0A953J819</accession>
<reference evidence="3" key="1">
    <citation type="journal article" date="2021" name="bioRxiv">
        <title>Unraveling nitrogen, sulfur and carbon metabolic pathways and microbial community transcriptional responses to substrate deprivation and toxicity stresses in a bioreactor mimicking anoxic brackish coastal sediment conditions.</title>
        <authorList>
            <person name="Martins P.D."/>
            <person name="Echeveste M.J."/>
            <person name="Arshad A."/>
            <person name="Kurth J."/>
            <person name="Ouboter H."/>
            <person name="Jetten M.S.M."/>
            <person name="Welte C.U."/>
        </authorList>
    </citation>
    <scope>NUCLEOTIDE SEQUENCE</scope>
    <source>
        <strain evidence="3">MAG_39</strain>
    </source>
</reference>
<dbReference type="Gene3D" id="1.10.530.10">
    <property type="match status" value="1"/>
</dbReference>
<feature type="domain" description="Transglycosylase SLT" evidence="2">
    <location>
        <begin position="52"/>
        <end position="159"/>
    </location>
</feature>
<proteinExistence type="predicted"/>